<feature type="non-terminal residue" evidence="2">
    <location>
        <position position="579"/>
    </location>
</feature>
<evidence type="ECO:0000256" key="1">
    <source>
        <dbReference type="SAM" id="MobiDB-lite"/>
    </source>
</evidence>
<gene>
    <name evidence="2" type="ORF">C1H84_06580</name>
</gene>
<keyword evidence="3" id="KW-1185">Reference proteome</keyword>
<dbReference type="InterPro" id="IPR013783">
    <property type="entry name" value="Ig-like_fold"/>
</dbReference>
<evidence type="ECO:0000313" key="2">
    <source>
        <dbReference type="EMBL" id="RBM01517.1"/>
    </source>
</evidence>
<feature type="region of interest" description="Disordered" evidence="1">
    <location>
        <begin position="530"/>
        <end position="579"/>
    </location>
</feature>
<organism evidence="2 3">
    <name type="scientific">Glutamicibacter soli</name>
    <dbReference type="NCBI Taxonomy" id="453836"/>
    <lineage>
        <taxon>Bacteria</taxon>
        <taxon>Bacillati</taxon>
        <taxon>Actinomycetota</taxon>
        <taxon>Actinomycetes</taxon>
        <taxon>Micrococcales</taxon>
        <taxon>Micrococcaceae</taxon>
        <taxon>Glutamicibacter</taxon>
    </lineage>
</organism>
<protein>
    <recommendedName>
        <fullName evidence="4">Bacterial Ig domain-containing protein</fullName>
    </recommendedName>
</protein>
<dbReference type="Proteomes" id="UP000252167">
    <property type="component" value="Unassembled WGS sequence"/>
</dbReference>
<accession>A0A365YGI5</accession>
<dbReference type="AlphaFoldDB" id="A0A365YGI5"/>
<dbReference type="NCBIfam" id="NF033766">
    <property type="entry name" value="choice_anch_G"/>
    <property type="match status" value="1"/>
</dbReference>
<name>A0A365YGI5_9MICC</name>
<feature type="compositionally biased region" description="Polar residues" evidence="1">
    <location>
        <begin position="532"/>
        <end position="541"/>
    </location>
</feature>
<proteinExistence type="predicted"/>
<evidence type="ECO:0008006" key="4">
    <source>
        <dbReference type="Google" id="ProtNLM"/>
    </source>
</evidence>
<dbReference type="InterPro" id="IPR047900">
    <property type="entry name" value="Choice_anch_G"/>
</dbReference>
<sequence>MNVSALGALNLDLGQGLQLPLIGEAGTGLLQLGQAGVLNSFAEASSATSAKAGAGAVSANGAIALDAEGSDSMMANIDLTKLLEQLEVDNLTDALIDEASLEIGALGSTAEKTNGSVKTEYLIAGANATISSPAVEGLTTSLGGVVDGLGTTLNTTLSSDGVLGTITSGLEAIDIDLRPLARIGVTDSKVALDGVDAALNQVKTDVLQGVITSETGLVSIDLSTGEVSVDLSKVTTGGLNGKTANYELLSAEAVQEIADEVTSALSSIITDLRDALVAALDEIDIVVDLGLEARLLVPLATGDAKITGSVASFLGLVDTEPTTVVNLNLAGLNLGALVTPLVEGVVGVVGGAIGPVLNPVVDGLAGTITGIVDGVTKPLEPVLEGVLNEIVEVTLNEQGKTTIDDPSVDPDSTQEADYVTALSVTLLPGMGEQANKVSLARSEVRADDQATAKVEILSPEDSSVLEPGDVEVTGKGEPGTEILVALDGGEAVSVVVDPDGNWRHVFTGVPEGEHFITAADELTNDRVDFKSEAQSSGENVSDNTADNTAVNTADNAAENTDANTDVNTADNAAANTDAN</sequence>
<dbReference type="GO" id="GO:0005975">
    <property type="term" value="P:carbohydrate metabolic process"/>
    <property type="evidence" value="ECO:0007669"/>
    <property type="project" value="UniProtKB-ARBA"/>
</dbReference>
<comment type="caution">
    <text evidence="2">The sequence shown here is derived from an EMBL/GenBank/DDBJ whole genome shotgun (WGS) entry which is preliminary data.</text>
</comment>
<dbReference type="EMBL" id="POAF01000003">
    <property type="protein sequence ID" value="RBM01517.1"/>
    <property type="molecule type" value="Genomic_DNA"/>
</dbReference>
<evidence type="ECO:0000313" key="3">
    <source>
        <dbReference type="Proteomes" id="UP000252167"/>
    </source>
</evidence>
<dbReference type="Gene3D" id="2.60.40.10">
    <property type="entry name" value="Immunoglobulins"/>
    <property type="match status" value="1"/>
</dbReference>
<feature type="compositionally biased region" description="Low complexity" evidence="1">
    <location>
        <begin position="542"/>
        <end position="579"/>
    </location>
</feature>
<reference evidence="2 3" key="1">
    <citation type="submission" date="2018-01" db="EMBL/GenBank/DDBJ databases">
        <title>Glutamicibacter soli strain NHPC-3 Whole genome sequence and assembly.</title>
        <authorList>
            <person name="Choudhury P."/>
            <person name="Gupta D."/>
            <person name="Sengupta K."/>
            <person name="Jawed A."/>
            <person name="Sultana N."/>
            <person name="Saha P."/>
        </authorList>
    </citation>
    <scope>NUCLEOTIDE SEQUENCE [LARGE SCALE GENOMIC DNA]</scope>
    <source>
        <strain evidence="2 3">NHPC-3</strain>
    </source>
</reference>